<keyword evidence="1" id="KW-0812">Transmembrane</keyword>
<dbReference type="Pfam" id="PF12669">
    <property type="entry name" value="FeoB_associated"/>
    <property type="match status" value="1"/>
</dbReference>
<protein>
    <submittedName>
        <fullName evidence="2">Virus attachment protein p12 family protein</fullName>
    </submittedName>
</protein>
<dbReference type="AlphaFoldDB" id="A0A6N2TRD6"/>
<evidence type="ECO:0000256" key="1">
    <source>
        <dbReference type="SAM" id="Phobius"/>
    </source>
</evidence>
<keyword evidence="1" id="KW-0472">Membrane</keyword>
<reference evidence="2" key="1">
    <citation type="submission" date="2019-11" db="EMBL/GenBank/DDBJ databases">
        <authorList>
            <person name="Feng L."/>
        </authorList>
    </citation>
    <scope>NUCLEOTIDE SEQUENCE</scope>
    <source>
        <strain evidence="2">AundefinedLFYP135</strain>
    </source>
</reference>
<dbReference type="EMBL" id="CACRSL010000003">
    <property type="protein sequence ID" value="VYT08178.1"/>
    <property type="molecule type" value="Genomic_DNA"/>
</dbReference>
<gene>
    <name evidence="2" type="ORF">AULFYP135_01564</name>
</gene>
<sequence>MTQADLITLVVLALVVAGILLYLRKQKKNGGCCGGCSGCPHAGACHPENKE</sequence>
<keyword evidence="1" id="KW-1133">Transmembrane helix</keyword>
<organism evidence="2">
    <name type="scientific">uncultured Anaerotruncus sp</name>
    <dbReference type="NCBI Taxonomy" id="905011"/>
    <lineage>
        <taxon>Bacteria</taxon>
        <taxon>Bacillati</taxon>
        <taxon>Bacillota</taxon>
        <taxon>Clostridia</taxon>
        <taxon>Eubacteriales</taxon>
        <taxon>Oscillospiraceae</taxon>
        <taxon>Anaerotruncus</taxon>
        <taxon>environmental samples</taxon>
    </lineage>
</organism>
<accession>A0A6N2TRD6</accession>
<feature type="transmembrane region" description="Helical" evidence="1">
    <location>
        <begin position="6"/>
        <end position="23"/>
    </location>
</feature>
<evidence type="ECO:0000313" key="2">
    <source>
        <dbReference type="EMBL" id="VYT08178.1"/>
    </source>
</evidence>
<name>A0A6N2TRD6_9FIRM</name>
<proteinExistence type="predicted"/>